<dbReference type="GeneID" id="111108584"/>
<feature type="transmembrane region" description="Helical" evidence="1">
    <location>
        <begin position="84"/>
        <end position="107"/>
    </location>
</feature>
<evidence type="ECO:0000313" key="3">
    <source>
        <dbReference type="RefSeq" id="XP_022300275.1"/>
    </source>
</evidence>
<dbReference type="RefSeq" id="XP_022300275.1">
    <property type="nucleotide sequence ID" value="XM_022444567.1"/>
</dbReference>
<dbReference type="KEGG" id="cvn:111108584"/>
<dbReference type="AlphaFoldDB" id="A0A8B8BA30"/>
<sequence>MKISQAESCPETFKGWSDRAHNKCTRADQYHCVKDEFSRIVEVCVESIWIEQDESCQWSPASVTKFTTQTVQNTTAPTTSSNTAAIAGSVIGVLVVIVLSILGVVLWKKNGKKGFKTYLLGRGKTPDRREPENPQENEGLMENKLEYQPNDHDARILAVGMFNF</sequence>
<keyword evidence="1" id="KW-0812">Transmembrane</keyword>
<dbReference type="Proteomes" id="UP000694844">
    <property type="component" value="Chromosome 1"/>
</dbReference>
<keyword evidence="1" id="KW-0472">Membrane</keyword>
<proteinExistence type="predicted"/>
<accession>A0A8B8BA30</accession>
<reference evidence="2" key="1">
    <citation type="submission" date="2024-06" db="UniProtKB">
        <authorList>
            <consortium name="RefSeq"/>
        </authorList>
    </citation>
    <scope>NUCLEOTIDE SEQUENCE [LARGE SCALE GENOMIC DNA]</scope>
</reference>
<name>A0A8B8BA30_CRAVI</name>
<reference evidence="3" key="2">
    <citation type="submission" date="2025-08" db="UniProtKB">
        <authorList>
            <consortium name="RefSeq"/>
        </authorList>
    </citation>
    <scope>IDENTIFICATION</scope>
    <source>
        <tissue evidence="3">Whole sample</tissue>
    </source>
</reference>
<gene>
    <name evidence="3" type="primary">LOC111108584</name>
</gene>
<organism evidence="2 3">
    <name type="scientific">Crassostrea virginica</name>
    <name type="common">Eastern oyster</name>
    <dbReference type="NCBI Taxonomy" id="6565"/>
    <lineage>
        <taxon>Eukaryota</taxon>
        <taxon>Metazoa</taxon>
        <taxon>Spiralia</taxon>
        <taxon>Lophotrochozoa</taxon>
        <taxon>Mollusca</taxon>
        <taxon>Bivalvia</taxon>
        <taxon>Autobranchia</taxon>
        <taxon>Pteriomorphia</taxon>
        <taxon>Ostreida</taxon>
        <taxon>Ostreoidea</taxon>
        <taxon>Ostreidae</taxon>
        <taxon>Crassostrea</taxon>
    </lineage>
</organism>
<protein>
    <submittedName>
        <fullName evidence="3">Uncharacterized protein LOC111108584</fullName>
    </submittedName>
</protein>
<evidence type="ECO:0000256" key="1">
    <source>
        <dbReference type="SAM" id="Phobius"/>
    </source>
</evidence>
<keyword evidence="1" id="KW-1133">Transmembrane helix</keyword>
<evidence type="ECO:0000313" key="2">
    <source>
        <dbReference type="Proteomes" id="UP000694844"/>
    </source>
</evidence>
<keyword evidence="2" id="KW-1185">Reference proteome</keyword>